<dbReference type="EMBL" id="JBHSTE010000005">
    <property type="protein sequence ID" value="MFC6334199.1"/>
    <property type="molecule type" value="Genomic_DNA"/>
</dbReference>
<protein>
    <submittedName>
        <fullName evidence="2">Chemotaxis protein CheW</fullName>
    </submittedName>
</protein>
<dbReference type="SMART" id="SM00260">
    <property type="entry name" value="CheW"/>
    <property type="match status" value="3"/>
</dbReference>
<evidence type="ECO:0000259" key="1">
    <source>
        <dbReference type="PROSITE" id="PS50851"/>
    </source>
</evidence>
<evidence type="ECO:0000313" key="3">
    <source>
        <dbReference type="Proteomes" id="UP001596233"/>
    </source>
</evidence>
<dbReference type="Gene3D" id="2.40.50.180">
    <property type="entry name" value="CheA-289, Domain 4"/>
    <property type="match status" value="3"/>
</dbReference>
<dbReference type="Proteomes" id="UP001596233">
    <property type="component" value="Unassembled WGS sequence"/>
</dbReference>
<evidence type="ECO:0000313" key="2">
    <source>
        <dbReference type="EMBL" id="MFC6334199.1"/>
    </source>
</evidence>
<dbReference type="SUPFAM" id="SSF50341">
    <property type="entry name" value="CheW-like"/>
    <property type="match status" value="3"/>
</dbReference>
<sequence length="504" mass="55931">MTESVLAYGQHVVFRIGEEQYGLPIHFVKEIQRSGSVTEIPHAPSYIRGLANLRGNVITVVCGRRLLGLPGKEASQNQRILLLKNSSRLLGLLVDGLSGVPTVKPEKTYPYMSSGASGWISGLAFTDNGWFVRLLDMDKLFELMRREENEGSGRINGRLGVNTKRFAEIRLIEQKMEQYVRFQTKDGSFAVPVHQVRDIQPMPETIKPLTGAPAAVIGLAAVREHIIPIFDAGMLMEQSFSDSVNRVIVMEINTSLGKSLIGIAVQQATEVLRIPRETVAEVPPALRKYQGNWVTGLYRDEKSFVYILDVSRANFTDELSIMIDGKIEVAECHTNEARDREAAADQVIAPPSSTFNTELSTSDALYLLFQMKQETYAIPVKSVKEILRVSAVTRIPHAGSLVTGITNIRGNLVTVINLQSKLSDYIDNGLSGERLVVLQAGQRVRAFLVDRVIGLRRADCQGPEYAQGLRQWLPEQEELLSGMVELESDQMAIVLNPERVCSLD</sequence>
<dbReference type="PANTHER" id="PTHR22617:SF23">
    <property type="entry name" value="CHEMOTAXIS PROTEIN CHEW"/>
    <property type="match status" value="1"/>
</dbReference>
<reference evidence="3" key="1">
    <citation type="journal article" date="2019" name="Int. J. Syst. Evol. Microbiol.">
        <title>The Global Catalogue of Microorganisms (GCM) 10K type strain sequencing project: providing services to taxonomists for standard genome sequencing and annotation.</title>
        <authorList>
            <consortium name="The Broad Institute Genomics Platform"/>
            <consortium name="The Broad Institute Genome Sequencing Center for Infectious Disease"/>
            <person name="Wu L."/>
            <person name="Ma J."/>
        </authorList>
    </citation>
    <scope>NUCLEOTIDE SEQUENCE [LARGE SCALE GENOMIC DNA]</scope>
    <source>
        <strain evidence="3">PCU 280</strain>
    </source>
</reference>
<organism evidence="2 3">
    <name type="scientific">Paenibacillus septentrionalis</name>
    <dbReference type="NCBI Taxonomy" id="429342"/>
    <lineage>
        <taxon>Bacteria</taxon>
        <taxon>Bacillati</taxon>
        <taxon>Bacillota</taxon>
        <taxon>Bacilli</taxon>
        <taxon>Bacillales</taxon>
        <taxon>Paenibacillaceae</taxon>
        <taxon>Paenibacillus</taxon>
    </lineage>
</organism>
<dbReference type="InterPro" id="IPR039315">
    <property type="entry name" value="CheW"/>
</dbReference>
<dbReference type="InterPro" id="IPR002545">
    <property type="entry name" value="CheW-lke_dom"/>
</dbReference>
<dbReference type="RefSeq" id="WP_379236464.1">
    <property type="nucleotide sequence ID" value="NZ_JBHSTE010000005.1"/>
</dbReference>
<feature type="domain" description="CheW-like" evidence="1">
    <location>
        <begin position="8"/>
        <end position="146"/>
    </location>
</feature>
<dbReference type="Pfam" id="PF01584">
    <property type="entry name" value="CheW"/>
    <property type="match status" value="3"/>
</dbReference>
<dbReference type="Gene3D" id="2.30.30.40">
    <property type="entry name" value="SH3 Domains"/>
    <property type="match status" value="3"/>
</dbReference>
<dbReference type="PANTHER" id="PTHR22617">
    <property type="entry name" value="CHEMOTAXIS SENSOR HISTIDINE KINASE-RELATED"/>
    <property type="match status" value="1"/>
</dbReference>
<dbReference type="PROSITE" id="PS50851">
    <property type="entry name" value="CHEW"/>
    <property type="match status" value="3"/>
</dbReference>
<dbReference type="InterPro" id="IPR036061">
    <property type="entry name" value="CheW-like_dom_sf"/>
</dbReference>
<accession>A0ABW1V5Y9</accession>
<proteinExistence type="predicted"/>
<comment type="caution">
    <text evidence="2">The sequence shown here is derived from an EMBL/GenBank/DDBJ whole genome shotgun (WGS) entry which is preliminary data.</text>
</comment>
<dbReference type="CDD" id="cd00588">
    <property type="entry name" value="CheW_like"/>
    <property type="match status" value="1"/>
</dbReference>
<feature type="domain" description="CheW-like" evidence="1">
    <location>
        <begin position="363"/>
        <end position="504"/>
    </location>
</feature>
<name>A0ABW1V5Y9_9BACL</name>
<keyword evidence="3" id="KW-1185">Reference proteome</keyword>
<gene>
    <name evidence="2" type="ORF">ACFP56_16340</name>
</gene>
<feature type="domain" description="CheW-like" evidence="1">
    <location>
        <begin position="176"/>
        <end position="319"/>
    </location>
</feature>